<dbReference type="AlphaFoldDB" id="A0A8T0J1S5"/>
<keyword evidence="1" id="KW-1133">Transmembrane helix</keyword>
<dbReference type="PANTHER" id="PTHR32026">
    <property type="entry name" value="METHYLTRANSFERASE-LIKE PROTEIN 24"/>
    <property type="match status" value="1"/>
</dbReference>
<comment type="caution">
    <text evidence="2">The sequence shown here is derived from an EMBL/GenBank/DDBJ whole genome shotgun (WGS) entry which is preliminary data.</text>
</comment>
<proteinExistence type="predicted"/>
<protein>
    <recommendedName>
        <fullName evidence="4">Methyltransferase domain-containing protein</fullName>
    </recommendedName>
</protein>
<dbReference type="PANTHER" id="PTHR32026:SF27">
    <property type="entry name" value="METHYLTRANSFERASE FKBM DOMAIN-CONTAINING PROTEIN-RELATED"/>
    <property type="match status" value="1"/>
</dbReference>
<feature type="transmembrane region" description="Helical" evidence="1">
    <location>
        <begin position="17"/>
        <end position="36"/>
    </location>
</feature>
<sequence>MTVVKQSLNSIRRVDPLIYFSVIVFLLSLVSIDIYFRKSSVSTIDSTVCSTLSADAKALQAAIQGNTITSEDAQHICSILNRRNYQDDKHCGSIVGHLPSKDSWKLLNAAGKEHDPWMQMKWVGKPAKCRVKGHVIEALDDVNNFRRGYSLKYIWDVEDKTHILPWLLGSRQDLNSRKRRVLLDLGGNMFNTSIQWFMRMYPCDFTEVHVFEVDKSLFQFPKEAYIESSNVAEQNMLAVTVNETPRIPKWMIDRMKLYNVFVSDSDDPEKNAWNITRFIKEELRLTAQDTVVVKMDIEGSEWAILKRWTEDPEMADIVDELFVEIHYTDYSMGGFGWFQFEDHNREQAVHLLAGLRAKGFFAHAWP</sequence>
<name>A0A8T0J1S5_CERPU</name>
<evidence type="ECO:0000313" key="3">
    <source>
        <dbReference type="Proteomes" id="UP000822688"/>
    </source>
</evidence>
<accession>A0A8T0J1S5</accession>
<organism evidence="2 3">
    <name type="scientific">Ceratodon purpureus</name>
    <name type="common">Fire moss</name>
    <name type="synonym">Dicranum purpureum</name>
    <dbReference type="NCBI Taxonomy" id="3225"/>
    <lineage>
        <taxon>Eukaryota</taxon>
        <taxon>Viridiplantae</taxon>
        <taxon>Streptophyta</taxon>
        <taxon>Embryophyta</taxon>
        <taxon>Bryophyta</taxon>
        <taxon>Bryophytina</taxon>
        <taxon>Bryopsida</taxon>
        <taxon>Dicranidae</taxon>
        <taxon>Pseudoditrichales</taxon>
        <taxon>Ditrichaceae</taxon>
        <taxon>Ceratodon</taxon>
    </lineage>
</organism>
<dbReference type="InterPro" id="IPR026913">
    <property type="entry name" value="METTL24"/>
</dbReference>
<dbReference type="Gene3D" id="3.40.50.150">
    <property type="entry name" value="Vaccinia Virus protein VP39"/>
    <property type="match status" value="1"/>
</dbReference>
<dbReference type="EMBL" id="CM026422">
    <property type="protein sequence ID" value="KAG0588821.1"/>
    <property type="molecule type" value="Genomic_DNA"/>
</dbReference>
<gene>
    <name evidence="2" type="ORF">KC19_2G271800</name>
</gene>
<keyword evidence="3" id="KW-1185">Reference proteome</keyword>
<dbReference type="InterPro" id="IPR029063">
    <property type="entry name" value="SAM-dependent_MTases_sf"/>
</dbReference>
<dbReference type="OrthoDB" id="10006218at2759"/>
<dbReference type="Proteomes" id="UP000822688">
    <property type="component" value="Chromosome 2"/>
</dbReference>
<keyword evidence="1" id="KW-0812">Transmembrane</keyword>
<evidence type="ECO:0008006" key="4">
    <source>
        <dbReference type="Google" id="ProtNLM"/>
    </source>
</evidence>
<evidence type="ECO:0000256" key="1">
    <source>
        <dbReference type="SAM" id="Phobius"/>
    </source>
</evidence>
<evidence type="ECO:0000313" key="2">
    <source>
        <dbReference type="EMBL" id="KAG0588821.1"/>
    </source>
</evidence>
<keyword evidence="1" id="KW-0472">Membrane</keyword>
<reference evidence="2" key="1">
    <citation type="submission" date="2020-06" db="EMBL/GenBank/DDBJ databases">
        <title>WGS assembly of Ceratodon purpureus strain R40.</title>
        <authorList>
            <person name="Carey S.B."/>
            <person name="Jenkins J."/>
            <person name="Shu S."/>
            <person name="Lovell J.T."/>
            <person name="Sreedasyam A."/>
            <person name="Maumus F."/>
            <person name="Tiley G.P."/>
            <person name="Fernandez-Pozo N."/>
            <person name="Barry K."/>
            <person name="Chen C."/>
            <person name="Wang M."/>
            <person name="Lipzen A."/>
            <person name="Daum C."/>
            <person name="Saski C.A."/>
            <person name="Payton A.C."/>
            <person name="Mcbreen J.C."/>
            <person name="Conrad R.E."/>
            <person name="Kollar L.M."/>
            <person name="Olsson S."/>
            <person name="Huttunen S."/>
            <person name="Landis J.B."/>
            <person name="Wickett N.J."/>
            <person name="Johnson M.G."/>
            <person name="Rensing S.A."/>
            <person name="Grimwood J."/>
            <person name="Schmutz J."/>
            <person name="Mcdaniel S.F."/>
        </authorList>
    </citation>
    <scope>NUCLEOTIDE SEQUENCE</scope>
    <source>
        <strain evidence="2">R40</strain>
    </source>
</reference>